<accession>A0A1V6S789</accession>
<dbReference type="EMBL" id="MDYP01000005">
    <property type="protein sequence ID" value="OQE09736.1"/>
    <property type="molecule type" value="Genomic_DNA"/>
</dbReference>
<organism evidence="2 3">
    <name type="scientific">Penicillium vulpinum</name>
    <dbReference type="NCBI Taxonomy" id="29845"/>
    <lineage>
        <taxon>Eukaryota</taxon>
        <taxon>Fungi</taxon>
        <taxon>Dikarya</taxon>
        <taxon>Ascomycota</taxon>
        <taxon>Pezizomycotina</taxon>
        <taxon>Eurotiomycetes</taxon>
        <taxon>Eurotiomycetidae</taxon>
        <taxon>Eurotiales</taxon>
        <taxon>Aspergillaceae</taxon>
        <taxon>Penicillium</taxon>
    </lineage>
</organism>
<feature type="signal peptide" evidence="1">
    <location>
        <begin position="1"/>
        <end position="19"/>
    </location>
</feature>
<evidence type="ECO:0000313" key="3">
    <source>
        <dbReference type="Proteomes" id="UP000191518"/>
    </source>
</evidence>
<dbReference type="PANTHER" id="PTHR35896:SF3">
    <property type="entry name" value="MAJOR FACILITATOR SUPERFAMILY TRANSPORTER"/>
    <property type="match status" value="1"/>
</dbReference>
<keyword evidence="1" id="KW-0732">Signal</keyword>
<protein>
    <submittedName>
        <fullName evidence="2">Uncharacterized protein</fullName>
    </submittedName>
</protein>
<evidence type="ECO:0000256" key="1">
    <source>
        <dbReference type="SAM" id="SignalP"/>
    </source>
</evidence>
<dbReference type="PANTHER" id="PTHR35896">
    <property type="entry name" value="IG-LIKE DOMAIN-CONTAINING PROTEIN"/>
    <property type="match status" value="1"/>
</dbReference>
<proteinExistence type="predicted"/>
<comment type="caution">
    <text evidence="2">The sequence shown here is derived from an EMBL/GenBank/DDBJ whole genome shotgun (WGS) entry which is preliminary data.</text>
</comment>
<reference evidence="3" key="1">
    <citation type="journal article" date="2017" name="Nat. Microbiol.">
        <title>Global analysis of biosynthetic gene clusters reveals vast potential of secondary metabolite production in Penicillium species.</title>
        <authorList>
            <person name="Nielsen J.C."/>
            <person name="Grijseels S."/>
            <person name="Prigent S."/>
            <person name="Ji B."/>
            <person name="Dainat J."/>
            <person name="Nielsen K.F."/>
            <person name="Frisvad J.C."/>
            <person name="Workman M."/>
            <person name="Nielsen J."/>
        </authorList>
    </citation>
    <scope>NUCLEOTIDE SEQUENCE [LARGE SCALE GENOMIC DNA]</scope>
    <source>
        <strain evidence="3">IBT 29486</strain>
    </source>
</reference>
<dbReference type="InterPro" id="IPR053008">
    <property type="entry name" value="Phomopsin_biosynth_assoc"/>
</dbReference>
<sequence>MFTCLVSLFVGMAVGVGLANIFNPTVQLVANTVAKASLSPPEVNVNSEFVFNPETGEAKCGTHWTEAKRLGCQFDVMASRWYSPKCFNQDVLHEMLQEVDFKWYADREHTKEVSRDVALAGEFEALAHTANMKVFTTLMLLSIGVSQTMGLVIPRAMAVGPVAEEAVTDYDRK</sequence>
<dbReference type="AlphaFoldDB" id="A0A1V6S789"/>
<evidence type="ECO:0000313" key="2">
    <source>
        <dbReference type="EMBL" id="OQE09736.1"/>
    </source>
</evidence>
<dbReference type="STRING" id="29845.A0A1V6S789"/>
<name>A0A1V6S789_9EURO</name>
<dbReference type="Proteomes" id="UP000191518">
    <property type="component" value="Unassembled WGS sequence"/>
</dbReference>
<gene>
    <name evidence="2" type="ORF">PENVUL_c005G07018</name>
</gene>
<keyword evidence="3" id="KW-1185">Reference proteome</keyword>
<feature type="chain" id="PRO_5011985985" evidence="1">
    <location>
        <begin position="20"/>
        <end position="173"/>
    </location>
</feature>